<evidence type="ECO:0000313" key="3">
    <source>
        <dbReference type="Proteomes" id="UP000523447"/>
    </source>
</evidence>
<evidence type="ECO:0000259" key="1">
    <source>
        <dbReference type="Pfam" id="PF13577"/>
    </source>
</evidence>
<accession>A0A7X6LZT2</accession>
<sequence>MSKQSTSEGRMLFTPRAEPDDQGEMLRLVYDRQQIVEVLHRYARAIDRCDVELLKSVYHEDATDAHGSFDGNAHEFAEFMVPRLRAQTSYGIHHVTNELVEVEGDRAIAESYLFGYHRVPGGRESVAAFFGPAYADRCAAEGTLEAEHEYMTGGRYLDKLVKRSGIWRIWQRRITVEWNQCQPSRMLTEGGRSQYDIPGARDLTDPSYRLSFDSFDE</sequence>
<dbReference type="Gene3D" id="3.10.450.50">
    <property type="match status" value="1"/>
</dbReference>
<dbReference type="InterPro" id="IPR032710">
    <property type="entry name" value="NTF2-like_dom_sf"/>
</dbReference>
<feature type="domain" description="SnoaL-like" evidence="1">
    <location>
        <begin position="31"/>
        <end position="173"/>
    </location>
</feature>
<evidence type="ECO:0000313" key="2">
    <source>
        <dbReference type="EMBL" id="NKY87587.1"/>
    </source>
</evidence>
<dbReference type="AlphaFoldDB" id="A0A7X6LZT2"/>
<proteinExistence type="predicted"/>
<reference evidence="2 3" key="1">
    <citation type="submission" date="2020-04" db="EMBL/GenBank/DDBJ databases">
        <title>MicrobeNet Type strains.</title>
        <authorList>
            <person name="Nicholson A.C."/>
        </authorList>
    </citation>
    <scope>NUCLEOTIDE SEQUENCE [LARGE SCALE GENOMIC DNA]</scope>
    <source>
        <strain evidence="2 3">DSM 44445</strain>
    </source>
</reference>
<dbReference type="Proteomes" id="UP000523447">
    <property type="component" value="Unassembled WGS sequence"/>
</dbReference>
<dbReference type="RefSeq" id="WP_040723932.1">
    <property type="nucleotide sequence ID" value="NZ_CAWPHS010000011.1"/>
</dbReference>
<comment type="caution">
    <text evidence="2">The sequence shown here is derived from an EMBL/GenBank/DDBJ whole genome shotgun (WGS) entry which is preliminary data.</text>
</comment>
<dbReference type="EMBL" id="JAAXPE010000019">
    <property type="protein sequence ID" value="NKY87587.1"/>
    <property type="molecule type" value="Genomic_DNA"/>
</dbReference>
<organism evidence="2 3">
    <name type="scientific">Nocardia veterana</name>
    <dbReference type="NCBI Taxonomy" id="132249"/>
    <lineage>
        <taxon>Bacteria</taxon>
        <taxon>Bacillati</taxon>
        <taxon>Actinomycetota</taxon>
        <taxon>Actinomycetes</taxon>
        <taxon>Mycobacteriales</taxon>
        <taxon>Nocardiaceae</taxon>
        <taxon>Nocardia</taxon>
    </lineage>
</organism>
<name>A0A7X6LZT2_9NOCA</name>
<dbReference type="InterPro" id="IPR037401">
    <property type="entry name" value="SnoaL-like"/>
</dbReference>
<dbReference type="SUPFAM" id="SSF54427">
    <property type="entry name" value="NTF2-like"/>
    <property type="match status" value="1"/>
</dbReference>
<dbReference type="Pfam" id="PF13577">
    <property type="entry name" value="SnoaL_4"/>
    <property type="match status" value="1"/>
</dbReference>
<keyword evidence="3" id="KW-1185">Reference proteome</keyword>
<protein>
    <submittedName>
        <fullName evidence="2">Nuclear transport factor 2 family protein</fullName>
    </submittedName>
</protein>
<dbReference type="CDD" id="cd00531">
    <property type="entry name" value="NTF2_like"/>
    <property type="match status" value="1"/>
</dbReference>
<gene>
    <name evidence="2" type="ORF">HGA07_18370</name>
</gene>